<comment type="caution">
    <text evidence="3">The sequence shown here is derived from an EMBL/GenBank/DDBJ whole genome shotgun (WGS) entry which is preliminary data.</text>
</comment>
<sequence>MENNKETVSADERLETERQNADNWVPLTTAENEFEFNIIKAKLEQNNIICIGKGKDYDLLDSGLLQIVLGPCIPIEVIVPKEMYDEALQIINLKVSDEELEEQAINAGQEESGEG</sequence>
<dbReference type="OrthoDB" id="1739766at2"/>
<keyword evidence="4" id="KW-1185">Reference proteome</keyword>
<name>A0A318XRL1_9FIRM</name>
<dbReference type="AlphaFoldDB" id="A0A318XRL1"/>
<dbReference type="Pfam" id="PF09413">
    <property type="entry name" value="DUF2007"/>
    <property type="match status" value="1"/>
</dbReference>
<dbReference type="InterPro" id="IPR018551">
    <property type="entry name" value="DUF2007"/>
</dbReference>
<evidence type="ECO:0000313" key="4">
    <source>
        <dbReference type="Proteomes" id="UP000248132"/>
    </source>
</evidence>
<evidence type="ECO:0000313" key="3">
    <source>
        <dbReference type="EMBL" id="PYG89094.1"/>
    </source>
</evidence>
<evidence type="ECO:0000256" key="1">
    <source>
        <dbReference type="SAM" id="MobiDB-lite"/>
    </source>
</evidence>
<dbReference type="EMBL" id="QKMR01000004">
    <property type="protein sequence ID" value="PYG89094.1"/>
    <property type="molecule type" value="Genomic_DNA"/>
</dbReference>
<dbReference type="RefSeq" id="WP_110460986.1">
    <property type="nucleotide sequence ID" value="NZ_QKMR01000004.1"/>
</dbReference>
<proteinExistence type="predicted"/>
<protein>
    <submittedName>
        <fullName evidence="3">Putative signal transducing protein</fullName>
    </submittedName>
</protein>
<feature type="domain" description="DUF2007" evidence="2">
    <location>
        <begin position="24"/>
        <end position="91"/>
    </location>
</feature>
<feature type="region of interest" description="Disordered" evidence="1">
    <location>
        <begin position="1"/>
        <end position="20"/>
    </location>
</feature>
<organism evidence="3 4">
    <name type="scientific">Ruminiclostridium sufflavum DSM 19573</name>
    <dbReference type="NCBI Taxonomy" id="1121337"/>
    <lineage>
        <taxon>Bacteria</taxon>
        <taxon>Bacillati</taxon>
        <taxon>Bacillota</taxon>
        <taxon>Clostridia</taxon>
        <taxon>Eubacteriales</taxon>
        <taxon>Oscillospiraceae</taxon>
        <taxon>Ruminiclostridium</taxon>
    </lineage>
</organism>
<gene>
    <name evidence="3" type="ORF">LY28_00916</name>
</gene>
<reference evidence="3 4" key="1">
    <citation type="submission" date="2018-06" db="EMBL/GenBank/DDBJ databases">
        <title>Genomic Encyclopedia of Type Strains, Phase I: the one thousand microbial genomes (KMG-I) project.</title>
        <authorList>
            <person name="Kyrpides N."/>
        </authorList>
    </citation>
    <scope>NUCLEOTIDE SEQUENCE [LARGE SCALE GENOMIC DNA]</scope>
    <source>
        <strain evidence="3 4">DSM 19573</strain>
    </source>
</reference>
<dbReference type="Proteomes" id="UP000248132">
    <property type="component" value="Unassembled WGS sequence"/>
</dbReference>
<accession>A0A318XRL1</accession>
<evidence type="ECO:0000259" key="2">
    <source>
        <dbReference type="Pfam" id="PF09413"/>
    </source>
</evidence>